<proteinExistence type="predicted"/>
<dbReference type="SUPFAM" id="SSF103647">
    <property type="entry name" value="TSP type-3 repeat"/>
    <property type="match status" value="1"/>
</dbReference>
<reference evidence="3 4" key="1">
    <citation type="submission" date="2019-03" db="EMBL/GenBank/DDBJ databases">
        <title>Genomic Encyclopedia of Type Strains, Phase IV (KMG-IV): sequencing the most valuable type-strain genomes for metagenomic binning, comparative biology and taxonomic classification.</title>
        <authorList>
            <person name="Goeker M."/>
        </authorList>
    </citation>
    <scope>NUCLEOTIDE SEQUENCE [LARGE SCALE GENOMIC DNA]</scope>
    <source>
        <strain evidence="3 4">DSM 25488</strain>
    </source>
</reference>
<sequence length="1085" mass="118428">MKLFLSIVTTALFGFISSQSLASSEIHPEAFAGLSHDAFNRLELNNKSNQLSFELDGELIGLPFSITKSSTGHSTNVSFTWTLPNGYISATKGENSLFGQMHLNNKHFILTTNQAGIWAVELPPTGLSFNDCGFAHGSSSDQAKNTAYIAQSNLSDKAAGTIVDVLILHDSAISNRYPGALLQARVDQYLHVTNQTFANSGIDLAVRQVGLELTNYNFDDSNINLLEQLQQSIEIGVGSQGLSNVPQLRADSGADLVIFLRTMDIEKRGNCGVAYYPLPIDNNNFDSSYGVNILADGMSSWSICTDQLMAHEIGHNLGAGHHNTEPEDRFLPDGTGFAKLGQYGTVMGSFGTGDANRFYELDYFSNPAVQCGGSPCGVTGLSNNTRVINQLKTVVANYQNSLSNAPLPADFGVALTDLDSDGVLDRDDEFPFHNTETTDTDGDGVGDNSDAFPTNPNETADFDEDGLGDNSDPDGDNDGVDNISDVFDFDPSETEDSDRDGVGNNADDFEFEAAESKDSDGDGTGNNADLDDDNDGVIDIDTTKQDLLVISVGNNRMLRFDAQTGLAKGIEVLPNDGLFTFQSDLTYDENFKRLFFTSASSVKTLDLMNPYATPKLLISPYYNPAALTNLNTGFPLAIEANEQALDPNGTTDLFWTKIGRSNAASDVRGFSIGQNTLSTYAFPFFSAFAQGENIIDIERVGQQFYFLGQVNSVYRSTREVFDSEILGNGNYSWLVDPYAMVATDDGRLIHSDQARNKLVITNIETASYGGIFADLATLGYSNPTGMDITKDGRLLVAVSDQNTILQFNLDSQEFLGELIVGGGMNQPHKMLLVPQLADRFNQDKDKVLRPNAGNWFNPATSGRGFNIGVFDNRLQVLWFTYDDDGLPIWYTSADFLLGHEFDTELLKTKMDFDGSVSIESIGHINITFDNERAATMRWQIGDDMGEEAIYWLQFSGEPESINHTGMWSRPDTPGWGTAVITNGDKTVMIPFIYDEDGEPRWVISNVSESLSQFDLDMVAVFSDTLCPSCSGEPDSTIVEAGSMEFDLSGNPYWSSDLTWPSPVAGSWQLDQTAIIRISSVPTKPR</sequence>
<dbReference type="AlphaFoldDB" id="A0A4R6XTA3"/>
<dbReference type="InterPro" id="IPR024079">
    <property type="entry name" value="MetalloPept_cat_dom_sf"/>
</dbReference>
<dbReference type="Gene3D" id="3.40.390.10">
    <property type="entry name" value="Collagenase (Catalytic Domain)"/>
    <property type="match status" value="1"/>
</dbReference>
<dbReference type="GO" id="GO:0008237">
    <property type="term" value="F:metallopeptidase activity"/>
    <property type="evidence" value="ECO:0007669"/>
    <property type="project" value="InterPro"/>
</dbReference>
<dbReference type="GO" id="GO:0005509">
    <property type="term" value="F:calcium ion binding"/>
    <property type="evidence" value="ECO:0007669"/>
    <property type="project" value="InterPro"/>
</dbReference>
<dbReference type="OrthoDB" id="9790784at2"/>
<dbReference type="PANTHER" id="PTHR10199">
    <property type="entry name" value="THROMBOSPONDIN"/>
    <property type="match status" value="1"/>
</dbReference>
<feature type="compositionally biased region" description="Acidic residues" evidence="1">
    <location>
        <begin position="487"/>
        <end position="498"/>
    </location>
</feature>
<dbReference type="Pfam" id="PF13688">
    <property type="entry name" value="Reprolysin_5"/>
    <property type="match status" value="1"/>
</dbReference>
<dbReference type="Gene3D" id="4.10.1080.10">
    <property type="entry name" value="TSP type-3 repeat"/>
    <property type="match status" value="1"/>
</dbReference>
<evidence type="ECO:0000256" key="2">
    <source>
        <dbReference type="SAM" id="SignalP"/>
    </source>
</evidence>
<feature type="region of interest" description="Disordered" evidence="1">
    <location>
        <begin position="426"/>
        <end position="506"/>
    </location>
</feature>
<evidence type="ECO:0000256" key="1">
    <source>
        <dbReference type="SAM" id="MobiDB-lite"/>
    </source>
</evidence>
<comment type="caution">
    <text evidence="3">The sequence shown here is derived from an EMBL/GenBank/DDBJ whole genome shotgun (WGS) entry which is preliminary data.</text>
</comment>
<dbReference type="RefSeq" id="WP_099018162.1">
    <property type="nucleotide sequence ID" value="NZ_NIHB01000001.1"/>
</dbReference>
<dbReference type="SUPFAM" id="SSF55486">
    <property type="entry name" value="Metalloproteases ('zincins'), catalytic domain"/>
    <property type="match status" value="1"/>
</dbReference>
<evidence type="ECO:0000313" key="3">
    <source>
        <dbReference type="EMBL" id="TDR23182.1"/>
    </source>
</evidence>
<gene>
    <name evidence="3" type="ORF">C8D91_0041</name>
</gene>
<feature type="compositionally biased region" description="Acidic residues" evidence="1">
    <location>
        <begin position="460"/>
        <end position="479"/>
    </location>
</feature>
<organism evidence="3 4">
    <name type="scientific">Marinicella litoralis</name>
    <dbReference type="NCBI Taxonomy" id="644220"/>
    <lineage>
        <taxon>Bacteria</taxon>
        <taxon>Pseudomonadati</taxon>
        <taxon>Pseudomonadota</taxon>
        <taxon>Gammaproteobacteria</taxon>
        <taxon>Lysobacterales</taxon>
        <taxon>Marinicellaceae</taxon>
        <taxon>Marinicella</taxon>
    </lineage>
</organism>
<keyword evidence="2" id="KW-0732">Signal</keyword>
<dbReference type="Gene3D" id="2.120.10.30">
    <property type="entry name" value="TolB, C-terminal domain"/>
    <property type="match status" value="1"/>
</dbReference>
<evidence type="ECO:0000313" key="4">
    <source>
        <dbReference type="Proteomes" id="UP000295724"/>
    </source>
</evidence>
<accession>A0A4R6XTA3</accession>
<dbReference type="EMBL" id="SNZB01000001">
    <property type="protein sequence ID" value="TDR23182.1"/>
    <property type="molecule type" value="Genomic_DNA"/>
</dbReference>
<feature type="signal peptide" evidence="2">
    <location>
        <begin position="1"/>
        <end position="22"/>
    </location>
</feature>
<dbReference type="InterPro" id="IPR028974">
    <property type="entry name" value="TSP_type-3_rpt"/>
</dbReference>
<feature type="chain" id="PRO_5020394375" evidence="2">
    <location>
        <begin position="23"/>
        <end position="1085"/>
    </location>
</feature>
<dbReference type="InterPro" id="IPR011042">
    <property type="entry name" value="6-blade_b-propeller_TolB-like"/>
</dbReference>
<dbReference type="Proteomes" id="UP000295724">
    <property type="component" value="Unassembled WGS sequence"/>
</dbReference>
<protein>
    <submittedName>
        <fullName evidence="3">Reprolysin-like metallo-peptidase family M12B</fullName>
    </submittedName>
</protein>
<name>A0A4R6XTA3_9GAMM</name>
<keyword evidence="4" id="KW-1185">Reference proteome</keyword>
<dbReference type="SUPFAM" id="SSF101898">
    <property type="entry name" value="NHL repeat"/>
    <property type="match status" value="1"/>
</dbReference>